<feature type="transmembrane region" description="Helical" evidence="2">
    <location>
        <begin position="297"/>
        <end position="319"/>
    </location>
</feature>
<keyword evidence="2" id="KW-1133">Transmembrane helix</keyword>
<dbReference type="InterPro" id="IPR007658">
    <property type="entry name" value="DUF594"/>
</dbReference>
<feature type="compositionally biased region" description="Basic and acidic residues" evidence="1">
    <location>
        <begin position="161"/>
        <end position="171"/>
    </location>
</feature>
<dbReference type="EnsemblPlants" id="TraesCS2D02G555700.1">
    <property type="protein sequence ID" value="TraesCS2D02G555700.1"/>
    <property type="gene ID" value="TraesCS2D02G555700"/>
</dbReference>
<dbReference type="OMA" id="VHENESM"/>
<dbReference type="Pfam" id="PF13968">
    <property type="entry name" value="DUF4220"/>
    <property type="match status" value="1"/>
</dbReference>
<sequence>MVLTSLALQLFLLFAGNIRRWRRVIGLRFLVWLAYLGSYAVAASAIGLFSQYEDKYKLRSLESSEDRHTLTLPFLWAPFLLLHLGGQDTITAFSIEDNDLWMRQVINLLVQLSLALYVFWKSFDLLNSKLLAIAVPLFIAGIIKYGERIRALERGSRDSLDCRTKMDDPTKPMEGPSHRPTIRQLSPPRDDDVASRALSSALCCRGLLVGRTLVQLGSGAAIKVLDAFAETEQTEAKVKFVLTELGMIYDMLYTKVTVLQKWKGSMFRCFALVAMMVAFVLFWVNQQLHAHKTTNAAITYALFVAAIFMEVYSIFMVIASPWTRARSNFLGWLSGKLACCFPSQRLSSPSMRQFNLTDYCLNKKSRPKFLSKVTGSLGLEKHWRNIWHVKDVEGDKGVIISYIAGLLNTDHNPYRERPQQLNLGWELKDLLTLPFEHALFRLHVFTEMYLSRLDGSGSGEMKVLAAVAVAVAVAVGGSVSDEMRKLAAECRKLSNYLMYLMVVYPSMLRVGSAAQDLESIFTEWVRGNHDNLEKAEILEKYTNAKFNANIRMRTPFKEPPSMGSLEEIKEVWARLLIYAAGKCPMELHARQLGNEVELLTVVGYLMMHHCLGDVGRELKLLAPLLGDTRERLVSVHENESMNMIPPEEPLYAFEFLRDYNEQMYVRAWGPLAKSRLRLTDQVCGHDL</sequence>
<dbReference type="Gramene" id="TraesCS2D02G555700.1">
    <property type="protein sequence ID" value="TraesCS2D02G555700.1"/>
    <property type="gene ID" value="TraesCS2D02G555700"/>
</dbReference>
<keyword evidence="5" id="KW-1185">Reference proteome</keyword>
<evidence type="ECO:0000313" key="5">
    <source>
        <dbReference type="Proteomes" id="UP000019116"/>
    </source>
</evidence>
<evidence type="ECO:0000313" key="4">
    <source>
        <dbReference type="EnsemblPlants" id="TraesCS2D02G555700.1"/>
    </source>
</evidence>
<dbReference type="AlphaFoldDB" id="A0A2X0TTQ7"/>
<feature type="region of interest" description="Disordered" evidence="1">
    <location>
        <begin position="161"/>
        <end position="191"/>
    </location>
</feature>
<reference evidence="4" key="1">
    <citation type="submission" date="2018-08" db="EMBL/GenBank/DDBJ databases">
        <authorList>
            <person name="Rossello M."/>
        </authorList>
    </citation>
    <scope>NUCLEOTIDE SEQUENCE [LARGE SCALE GENOMIC DNA]</scope>
    <source>
        <strain evidence="4">cv. Chinese Spring</strain>
    </source>
</reference>
<dbReference type="OrthoDB" id="590307at2759"/>
<dbReference type="Gramene" id="TraesRN2D0101212100.1">
    <property type="protein sequence ID" value="TraesRN2D0101212100.1"/>
    <property type="gene ID" value="TraesRN2D0101212100"/>
</dbReference>
<feature type="transmembrane region" description="Helical" evidence="2">
    <location>
        <begin position="265"/>
        <end position="285"/>
    </location>
</feature>
<dbReference type="PANTHER" id="PTHR31325">
    <property type="entry name" value="OS01G0798800 PROTEIN-RELATED"/>
    <property type="match status" value="1"/>
</dbReference>
<reference evidence="4" key="2">
    <citation type="submission" date="2018-10" db="UniProtKB">
        <authorList>
            <consortium name="EnsemblPlants"/>
        </authorList>
    </citation>
    <scope>IDENTIFICATION</scope>
</reference>
<dbReference type="Gramene" id="TraesCAD_scaffold_019561_01G000100.1">
    <property type="protein sequence ID" value="TraesCAD_scaffold_019561_01G000100.1"/>
    <property type="gene ID" value="TraesCAD_scaffold_019561_01G000100"/>
</dbReference>
<dbReference type="Gramene" id="TraesCS2D03G1237700.1">
    <property type="protein sequence ID" value="TraesCS2D03G1237700.1.CDS"/>
    <property type="gene ID" value="TraesCS2D03G1237700"/>
</dbReference>
<evidence type="ECO:0000259" key="3">
    <source>
        <dbReference type="Pfam" id="PF13968"/>
    </source>
</evidence>
<dbReference type="STRING" id="4565.A0A2X0TTQ7"/>
<accession>A0A2X0TTQ7</accession>
<feature type="domain" description="DUF4220" evidence="3">
    <location>
        <begin position="32"/>
        <end position="358"/>
    </location>
</feature>
<dbReference type="Gramene" id="TraesROB_scaffold_180963_01G000100.1">
    <property type="protein sequence ID" value="TraesROB_scaffold_180963_01G000100.1"/>
    <property type="gene ID" value="TraesROB_scaffold_180963_01G000100"/>
</dbReference>
<feature type="transmembrane region" description="Helical" evidence="2">
    <location>
        <begin position="100"/>
        <end position="120"/>
    </location>
</feature>
<dbReference type="Pfam" id="PF04578">
    <property type="entry name" value="DUF594"/>
    <property type="match status" value="1"/>
</dbReference>
<feature type="transmembrane region" description="Helical" evidence="2">
    <location>
        <begin position="30"/>
        <end position="49"/>
    </location>
</feature>
<protein>
    <recommendedName>
        <fullName evidence="3">DUF4220 domain-containing protein</fullName>
    </recommendedName>
</protein>
<keyword evidence="2" id="KW-0812">Transmembrane</keyword>
<keyword evidence="2" id="KW-0472">Membrane</keyword>
<evidence type="ECO:0000256" key="2">
    <source>
        <dbReference type="SAM" id="Phobius"/>
    </source>
</evidence>
<organism evidence="4">
    <name type="scientific">Triticum aestivum</name>
    <name type="common">Wheat</name>
    <dbReference type="NCBI Taxonomy" id="4565"/>
    <lineage>
        <taxon>Eukaryota</taxon>
        <taxon>Viridiplantae</taxon>
        <taxon>Streptophyta</taxon>
        <taxon>Embryophyta</taxon>
        <taxon>Tracheophyta</taxon>
        <taxon>Spermatophyta</taxon>
        <taxon>Magnoliopsida</taxon>
        <taxon>Liliopsida</taxon>
        <taxon>Poales</taxon>
        <taxon>Poaceae</taxon>
        <taxon>BOP clade</taxon>
        <taxon>Pooideae</taxon>
        <taxon>Triticodae</taxon>
        <taxon>Triticeae</taxon>
        <taxon>Triticinae</taxon>
        <taxon>Triticum</taxon>
    </lineage>
</organism>
<proteinExistence type="predicted"/>
<evidence type="ECO:0000256" key="1">
    <source>
        <dbReference type="SAM" id="MobiDB-lite"/>
    </source>
</evidence>
<dbReference type="InterPro" id="IPR025315">
    <property type="entry name" value="DUF4220"/>
</dbReference>
<name>A0A2X0TTQ7_WHEAT</name>
<feature type="transmembrane region" description="Helical" evidence="2">
    <location>
        <begin position="126"/>
        <end position="146"/>
    </location>
</feature>
<dbReference type="Proteomes" id="UP000019116">
    <property type="component" value="Chromosome 2D"/>
</dbReference>